<dbReference type="RefSeq" id="WP_092838867.1">
    <property type="nucleotide sequence ID" value="NZ_FNJL01000035.1"/>
</dbReference>
<feature type="domain" description="ChsH2 rubredoxin-like zinc ribbon" evidence="2">
    <location>
        <begin position="23"/>
        <end position="57"/>
    </location>
</feature>
<dbReference type="InterPro" id="IPR012340">
    <property type="entry name" value="NA-bd_OB-fold"/>
</dbReference>
<dbReference type="Pfam" id="PF01796">
    <property type="entry name" value="OB_ChsH2_C"/>
    <property type="match status" value="1"/>
</dbReference>
<dbReference type="InterPro" id="IPR022002">
    <property type="entry name" value="ChsH2_Znr"/>
</dbReference>
<proteinExistence type="predicted"/>
<keyword evidence="4" id="KW-1185">Reference proteome</keyword>
<accession>A0A1H0WA54</accession>
<dbReference type="InterPro" id="IPR052513">
    <property type="entry name" value="Thioester_dehydratase-like"/>
</dbReference>
<sequence>MSTTTPEYTKPLPTLNDENRPFWEACRDNRLSMQQCDDCGHVRFPINHVCPRCLSDSYHWQTLSGRGTVFSYIVFHQVYNKAFAQDVPYNVALVQLEEGPRMYSNVVGVPNDAVKVGDRLEVVFDPVTPEVTIPRFRLAGQGA</sequence>
<evidence type="ECO:0000259" key="1">
    <source>
        <dbReference type="Pfam" id="PF01796"/>
    </source>
</evidence>
<name>A0A1H0WA54_9BURK</name>
<dbReference type="PANTHER" id="PTHR34075:SF5">
    <property type="entry name" value="BLR3430 PROTEIN"/>
    <property type="match status" value="1"/>
</dbReference>
<gene>
    <name evidence="3" type="ORF">SAMN04489708_13510</name>
</gene>
<dbReference type="Proteomes" id="UP000199317">
    <property type="component" value="Unassembled WGS sequence"/>
</dbReference>
<dbReference type="Pfam" id="PF12172">
    <property type="entry name" value="zf-ChsH2"/>
    <property type="match status" value="1"/>
</dbReference>
<evidence type="ECO:0000259" key="2">
    <source>
        <dbReference type="Pfam" id="PF12172"/>
    </source>
</evidence>
<dbReference type="InterPro" id="IPR002878">
    <property type="entry name" value="ChsH2_C"/>
</dbReference>
<dbReference type="EMBL" id="FNJL01000035">
    <property type="protein sequence ID" value="SDP87574.1"/>
    <property type="molecule type" value="Genomic_DNA"/>
</dbReference>
<protein>
    <recommendedName>
        <fullName evidence="5">Zn-ribbon domain-containing OB-fold protein</fullName>
    </recommendedName>
</protein>
<organism evidence="3 4">
    <name type="scientific">Paracidovorax cattleyae</name>
    <dbReference type="NCBI Taxonomy" id="80868"/>
    <lineage>
        <taxon>Bacteria</taxon>
        <taxon>Pseudomonadati</taxon>
        <taxon>Pseudomonadota</taxon>
        <taxon>Betaproteobacteria</taxon>
        <taxon>Burkholderiales</taxon>
        <taxon>Comamonadaceae</taxon>
        <taxon>Paracidovorax</taxon>
    </lineage>
</organism>
<dbReference type="SUPFAM" id="SSF50249">
    <property type="entry name" value="Nucleic acid-binding proteins"/>
    <property type="match status" value="1"/>
</dbReference>
<evidence type="ECO:0000313" key="3">
    <source>
        <dbReference type="EMBL" id="SDP87574.1"/>
    </source>
</evidence>
<dbReference type="PANTHER" id="PTHR34075">
    <property type="entry name" value="BLR3430 PROTEIN"/>
    <property type="match status" value="1"/>
</dbReference>
<evidence type="ECO:0008006" key="5">
    <source>
        <dbReference type="Google" id="ProtNLM"/>
    </source>
</evidence>
<dbReference type="Gene3D" id="6.10.30.10">
    <property type="match status" value="1"/>
</dbReference>
<dbReference type="AlphaFoldDB" id="A0A1H0WA54"/>
<feature type="domain" description="ChsH2 C-terminal OB-fold" evidence="1">
    <location>
        <begin position="60"/>
        <end position="125"/>
    </location>
</feature>
<reference evidence="4" key="1">
    <citation type="submission" date="2016-10" db="EMBL/GenBank/DDBJ databases">
        <authorList>
            <person name="Varghese N."/>
            <person name="Submissions S."/>
        </authorList>
    </citation>
    <scope>NUCLEOTIDE SEQUENCE [LARGE SCALE GENOMIC DNA]</scope>
    <source>
        <strain evidence="4">DSM 17101</strain>
    </source>
</reference>
<evidence type="ECO:0000313" key="4">
    <source>
        <dbReference type="Proteomes" id="UP000199317"/>
    </source>
</evidence>
<dbReference type="OrthoDB" id="5514845at2"/>